<dbReference type="AlphaFoldDB" id="A9FVW3"/>
<keyword evidence="3" id="KW-1185">Reference proteome</keyword>
<organism evidence="2 3">
    <name type="scientific">Sorangium cellulosum (strain So ce56)</name>
    <name type="common">Polyangium cellulosum (strain So ce56)</name>
    <dbReference type="NCBI Taxonomy" id="448385"/>
    <lineage>
        <taxon>Bacteria</taxon>
        <taxon>Pseudomonadati</taxon>
        <taxon>Myxococcota</taxon>
        <taxon>Polyangia</taxon>
        <taxon>Polyangiales</taxon>
        <taxon>Polyangiaceae</taxon>
        <taxon>Sorangium</taxon>
    </lineage>
</organism>
<feature type="region of interest" description="Disordered" evidence="1">
    <location>
        <begin position="52"/>
        <end position="95"/>
    </location>
</feature>
<evidence type="ECO:0000313" key="3">
    <source>
        <dbReference type="Proteomes" id="UP000002139"/>
    </source>
</evidence>
<dbReference type="HOGENOM" id="CLU_2371291_0_0_7"/>
<dbReference type="EMBL" id="AM746676">
    <property type="protein sequence ID" value="CAN92318.1"/>
    <property type="molecule type" value="Genomic_DNA"/>
</dbReference>
<accession>A9FVW3</accession>
<sequence length="95" mass="10577">MAEMLDDVGARVIEHGACIPARTTEQVLQRVRRRVAGRLGELPAVFVLSSVGGRRRRKQRAHPTVAQPEPSPEEVHRPAPPARRKPRDYEALGVI</sequence>
<evidence type="ECO:0000313" key="2">
    <source>
        <dbReference type="EMBL" id="CAN92318.1"/>
    </source>
</evidence>
<evidence type="ECO:0000256" key="1">
    <source>
        <dbReference type="SAM" id="MobiDB-lite"/>
    </source>
</evidence>
<gene>
    <name evidence="2" type="ordered locus">sce2159</name>
</gene>
<proteinExistence type="predicted"/>
<dbReference type="STRING" id="448385.sce2159"/>
<name>A9FVW3_SORC5</name>
<protein>
    <submittedName>
        <fullName evidence="2">Uncharacterized protein</fullName>
    </submittedName>
</protein>
<dbReference type="Proteomes" id="UP000002139">
    <property type="component" value="Chromosome"/>
</dbReference>
<reference evidence="2 3" key="1">
    <citation type="journal article" date="2007" name="Nat. Biotechnol.">
        <title>Complete genome sequence of the myxobacterium Sorangium cellulosum.</title>
        <authorList>
            <person name="Schneiker S."/>
            <person name="Perlova O."/>
            <person name="Kaiser O."/>
            <person name="Gerth K."/>
            <person name="Alici A."/>
            <person name="Altmeyer M.O."/>
            <person name="Bartels D."/>
            <person name="Bekel T."/>
            <person name="Beyer S."/>
            <person name="Bode E."/>
            <person name="Bode H.B."/>
            <person name="Bolten C.J."/>
            <person name="Choudhuri J.V."/>
            <person name="Doss S."/>
            <person name="Elnakady Y.A."/>
            <person name="Frank B."/>
            <person name="Gaigalat L."/>
            <person name="Goesmann A."/>
            <person name="Groeger C."/>
            <person name="Gross F."/>
            <person name="Jelsbak L."/>
            <person name="Jelsbak L."/>
            <person name="Kalinowski J."/>
            <person name="Kegler C."/>
            <person name="Knauber T."/>
            <person name="Konietzny S."/>
            <person name="Kopp M."/>
            <person name="Krause L."/>
            <person name="Krug D."/>
            <person name="Linke B."/>
            <person name="Mahmud T."/>
            <person name="Martinez-Arias R."/>
            <person name="McHardy A.C."/>
            <person name="Merai M."/>
            <person name="Meyer F."/>
            <person name="Mormann S."/>
            <person name="Munoz-Dorado J."/>
            <person name="Perez J."/>
            <person name="Pradella S."/>
            <person name="Rachid S."/>
            <person name="Raddatz G."/>
            <person name="Rosenau F."/>
            <person name="Rueckert C."/>
            <person name="Sasse F."/>
            <person name="Scharfe M."/>
            <person name="Schuster S.C."/>
            <person name="Suen G."/>
            <person name="Treuner-Lange A."/>
            <person name="Velicer G.J."/>
            <person name="Vorholter F.-J."/>
            <person name="Weissman K.J."/>
            <person name="Welch R.D."/>
            <person name="Wenzel S.C."/>
            <person name="Whitworth D.E."/>
            <person name="Wilhelm S."/>
            <person name="Wittmann C."/>
            <person name="Bloecker H."/>
            <person name="Puehler A."/>
            <person name="Mueller R."/>
        </authorList>
    </citation>
    <scope>NUCLEOTIDE SEQUENCE [LARGE SCALE GENOMIC DNA]</scope>
    <source>
        <strain evidence="3">So ce56</strain>
    </source>
</reference>
<dbReference type="KEGG" id="scl:sce2159"/>